<gene>
    <name evidence="4" type="ORF">MEBOL_007403</name>
</gene>
<reference evidence="4 5" key="1">
    <citation type="submission" date="2017-06" db="EMBL/GenBank/DDBJ databases">
        <authorList>
            <person name="Kim H.J."/>
            <person name="Triplett B.A."/>
        </authorList>
    </citation>
    <scope>NUCLEOTIDE SEQUENCE [LARGE SCALE GENOMIC DNA]</scope>
    <source>
        <strain evidence="4 5">DSM 14713</strain>
    </source>
</reference>
<dbReference type="RefSeq" id="WP_095981871.1">
    <property type="nucleotide sequence ID" value="NZ_CP022163.1"/>
</dbReference>
<organism evidence="4 5">
    <name type="scientific">Melittangium boletus DSM 14713</name>
    <dbReference type="NCBI Taxonomy" id="1294270"/>
    <lineage>
        <taxon>Bacteria</taxon>
        <taxon>Pseudomonadati</taxon>
        <taxon>Myxococcota</taxon>
        <taxon>Myxococcia</taxon>
        <taxon>Myxococcales</taxon>
        <taxon>Cystobacterineae</taxon>
        <taxon>Archangiaceae</taxon>
        <taxon>Melittangium</taxon>
    </lineage>
</organism>
<name>A0A250IRM8_9BACT</name>
<evidence type="ECO:0000256" key="1">
    <source>
        <dbReference type="SAM" id="Phobius"/>
    </source>
</evidence>
<evidence type="ECO:0000259" key="3">
    <source>
        <dbReference type="Pfam" id="PF25231"/>
    </source>
</evidence>
<dbReference type="AlphaFoldDB" id="A0A250IRM8"/>
<keyword evidence="1" id="KW-0812">Transmembrane</keyword>
<feature type="transmembrane region" description="Helical" evidence="1">
    <location>
        <begin position="262"/>
        <end position="283"/>
    </location>
</feature>
<sequence length="294" mass="30691">MQTASTPCPNHPTSPATFTCARCGSFACEACRSPQASTWCASCAARYASPGLPVSEVLGDTFGFLMRHPGPIALLAGYHILFGLAQLPFNMAMQEAIKSGNLFPFMTDRLPSWIVLIVGGSVFSSIAYALFIRFAGDALEGPPRPTGELVNAGLRRALPVLGTNLLLGIALGVGFILCLAPGVFLSVTLALALPATVLHPSGPIDALSFSWTRTRGHRGNLFLLLVILGAIFMGVGIVNAGVNLVVTPMGLGGMAVGSVITQALSGTCVALMLAMLVCCYLRLTGRWLPVGTSR</sequence>
<evidence type="ECO:0000313" key="4">
    <source>
        <dbReference type="EMBL" id="ATB33902.1"/>
    </source>
</evidence>
<feature type="transmembrane region" description="Helical" evidence="1">
    <location>
        <begin position="72"/>
        <end position="93"/>
    </location>
</feature>
<accession>A0A250IRM8</accession>
<feature type="transmembrane region" description="Helical" evidence="1">
    <location>
        <begin position="157"/>
        <end position="177"/>
    </location>
</feature>
<feature type="domain" description="DUF7847" evidence="3">
    <location>
        <begin position="160"/>
        <end position="283"/>
    </location>
</feature>
<dbReference type="Proteomes" id="UP000217289">
    <property type="component" value="Chromosome"/>
</dbReference>
<evidence type="ECO:0000313" key="5">
    <source>
        <dbReference type="Proteomes" id="UP000217289"/>
    </source>
</evidence>
<feature type="domain" description="B box-type" evidence="2">
    <location>
        <begin position="6"/>
        <end position="31"/>
    </location>
</feature>
<dbReference type="EMBL" id="CP022163">
    <property type="protein sequence ID" value="ATB33902.1"/>
    <property type="molecule type" value="Genomic_DNA"/>
</dbReference>
<keyword evidence="1" id="KW-1133">Transmembrane helix</keyword>
<protein>
    <submittedName>
        <fullName evidence="4">Uncharacterized protein</fullName>
    </submittedName>
</protein>
<dbReference type="Pfam" id="PF25231">
    <property type="entry name" value="DUF7847"/>
    <property type="match status" value="1"/>
</dbReference>
<dbReference type="InterPro" id="IPR000315">
    <property type="entry name" value="Znf_B-box"/>
</dbReference>
<evidence type="ECO:0000259" key="2">
    <source>
        <dbReference type="Pfam" id="PF00643"/>
    </source>
</evidence>
<proteinExistence type="predicted"/>
<feature type="transmembrane region" description="Helical" evidence="1">
    <location>
        <begin position="221"/>
        <end position="242"/>
    </location>
</feature>
<dbReference type="OrthoDB" id="5383313at2"/>
<dbReference type="GO" id="GO:0008270">
    <property type="term" value="F:zinc ion binding"/>
    <property type="evidence" value="ECO:0007669"/>
    <property type="project" value="InterPro"/>
</dbReference>
<dbReference type="KEGG" id="mbd:MEBOL_007403"/>
<keyword evidence="1" id="KW-0472">Membrane</keyword>
<keyword evidence="5" id="KW-1185">Reference proteome</keyword>
<dbReference type="Pfam" id="PF00643">
    <property type="entry name" value="zf-B_box"/>
    <property type="match status" value="1"/>
</dbReference>
<dbReference type="InterPro" id="IPR057169">
    <property type="entry name" value="DUF7847"/>
</dbReference>
<feature type="transmembrane region" description="Helical" evidence="1">
    <location>
        <begin position="113"/>
        <end position="136"/>
    </location>
</feature>